<protein>
    <submittedName>
        <fullName evidence="10">Methyltransferase domain-containing protein</fullName>
    </submittedName>
</protein>
<dbReference type="SUPFAM" id="SSF53335">
    <property type="entry name" value="S-adenosyl-L-methionine-dependent methyltransferases"/>
    <property type="match status" value="1"/>
</dbReference>
<dbReference type="Proteomes" id="UP000325933">
    <property type="component" value="Unassembled WGS sequence"/>
</dbReference>
<dbReference type="GO" id="GO:0008173">
    <property type="term" value="F:RNA methyltransferase activity"/>
    <property type="evidence" value="ECO:0007669"/>
    <property type="project" value="InterPro"/>
</dbReference>
<evidence type="ECO:0000256" key="7">
    <source>
        <dbReference type="SAM" id="MobiDB-lite"/>
    </source>
</evidence>
<name>A0A5J5HY72_9SPHN</name>
<keyword evidence="5 6" id="KW-0694">RNA-binding</keyword>
<evidence type="ECO:0000256" key="2">
    <source>
        <dbReference type="ARBA" id="ARBA00022603"/>
    </source>
</evidence>
<proteinExistence type="inferred from homology"/>
<evidence type="ECO:0000256" key="3">
    <source>
        <dbReference type="ARBA" id="ARBA00022679"/>
    </source>
</evidence>
<sequence length="436" mass="46508">MPRPQDRSRPKPPRADDVPGFPARRAALKLLDAVLRRGDPLELALHGAAQGLPPADRALVHAIAAEVLRHLPDLDAMIDGATKQILPDDAKARMVLRIALAQTLALDTPPHAAIATALPLVDGGPRKLVHGVFGTVTRGEPSLPVPPTLPAQVAERWTGQWGDAMPQAAAHAYGVRPPVDVSLRDAGETATWTAQLGGTSLAPGHVRLPEGTNIPDLPGFAEGAWWVQDIAASCAARLLGAGEDRTVLDLCAAPGGKTMQLAAAGWRVTAIDQSKKRLERLSENLTRTGLSAEVTAADLRQWQPQEPVDAILLDAPCTATGIYRRHPDVLHRIGPRQIAELAELQGELLARTAGWLKPGGHIIYATCSLERAEGEEQVERFLAAHPGFALRPIDPVELPEGMAPTEQGWLRTLPDTLAAQGGTDGFFIARLARQAN</sequence>
<feature type="region of interest" description="Disordered" evidence="7">
    <location>
        <begin position="1"/>
        <end position="21"/>
    </location>
</feature>
<dbReference type="InterPro" id="IPR035926">
    <property type="entry name" value="NusB-like_sf"/>
</dbReference>
<feature type="domain" description="SAM-dependent MTase RsmB/NOP-type" evidence="8">
    <location>
        <begin position="158"/>
        <end position="434"/>
    </location>
</feature>
<dbReference type="GO" id="GO:0003723">
    <property type="term" value="F:RNA binding"/>
    <property type="evidence" value="ECO:0007669"/>
    <property type="project" value="UniProtKB-UniRule"/>
</dbReference>
<evidence type="ECO:0000256" key="1">
    <source>
        <dbReference type="ARBA" id="ARBA00007494"/>
    </source>
</evidence>
<evidence type="ECO:0000313" key="11">
    <source>
        <dbReference type="Proteomes" id="UP000325933"/>
    </source>
</evidence>
<reference evidence="11 12" key="1">
    <citation type="submission" date="2019-09" db="EMBL/GenBank/DDBJ databases">
        <authorList>
            <person name="Feng G."/>
        </authorList>
    </citation>
    <scope>NUCLEOTIDE SEQUENCE [LARGE SCALE GENOMIC DNA]</scope>
    <source>
        <strain evidence="10 11">KACC 19283</strain>
        <strain evidence="9 12">KACC 19284</strain>
    </source>
</reference>
<evidence type="ECO:0000256" key="6">
    <source>
        <dbReference type="PROSITE-ProRule" id="PRU01023"/>
    </source>
</evidence>
<dbReference type="Pfam" id="PF01189">
    <property type="entry name" value="Methyltr_RsmB-F"/>
    <property type="match status" value="1"/>
</dbReference>
<keyword evidence="12" id="KW-1185">Reference proteome</keyword>
<feature type="binding site" evidence="6">
    <location>
        <begin position="251"/>
        <end position="257"/>
    </location>
    <ligand>
        <name>S-adenosyl-L-methionine</name>
        <dbReference type="ChEBI" id="CHEBI:59789"/>
    </ligand>
</feature>
<dbReference type="InterPro" id="IPR001678">
    <property type="entry name" value="MeTrfase_RsmB-F_NOP2_dom"/>
</dbReference>
<dbReference type="Gene3D" id="3.40.50.150">
    <property type="entry name" value="Vaccinia Virus protein VP39"/>
    <property type="match status" value="1"/>
</dbReference>
<evidence type="ECO:0000256" key="5">
    <source>
        <dbReference type="ARBA" id="ARBA00022884"/>
    </source>
</evidence>
<keyword evidence="4 6" id="KW-0949">S-adenosyl-L-methionine</keyword>
<dbReference type="SUPFAM" id="SSF48013">
    <property type="entry name" value="NusB-like"/>
    <property type="match status" value="1"/>
</dbReference>
<evidence type="ECO:0000259" key="8">
    <source>
        <dbReference type="PROSITE" id="PS51686"/>
    </source>
</evidence>
<dbReference type="AlphaFoldDB" id="A0A5J5HY72"/>
<dbReference type="GO" id="GO:0001510">
    <property type="term" value="P:RNA methylation"/>
    <property type="evidence" value="ECO:0007669"/>
    <property type="project" value="InterPro"/>
</dbReference>
<dbReference type="PRINTS" id="PR02008">
    <property type="entry name" value="RCMTFAMILY"/>
</dbReference>
<dbReference type="Pfam" id="PF01029">
    <property type="entry name" value="NusB"/>
    <property type="match status" value="1"/>
</dbReference>
<organism evidence="10 11">
    <name type="scientific">Sphingobium limneticum</name>
    <dbReference type="NCBI Taxonomy" id="1007511"/>
    <lineage>
        <taxon>Bacteria</taxon>
        <taxon>Pseudomonadati</taxon>
        <taxon>Pseudomonadota</taxon>
        <taxon>Alphaproteobacteria</taxon>
        <taxon>Sphingomonadales</taxon>
        <taxon>Sphingomonadaceae</taxon>
        <taxon>Sphingobium</taxon>
    </lineage>
</organism>
<dbReference type="RefSeq" id="WP_150426290.1">
    <property type="nucleotide sequence ID" value="NZ_VYQA01000011.1"/>
</dbReference>
<dbReference type="InterPro" id="IPR023267">
    <property type="entry name" value="RCMT"/>
</dbReference>
<dbReference type="EMBL" id="VYQB01000011">
    <property type="protein sequence ID" value="KAA9015024.1"/>
    <property type="molecule type" value="Genomic_DNA"/>
</dbReference>
<dbReference type="InterPro" id="IPR018314">
    <property type="entry name" value="RsmB/NOL1/NOP2-like_CS"/>
</dbReference>
<accession>A0A5J5HY72</accession>
<keyword evidence="2 6" id="KW-0489">Methyltransferase</keyword>
<feature type="compositionally biased region" description="Basic and acidic residues" evidence="7">
    <location>
        <begin position="1"/>
        <end position="17"/>
    </location>
</feature>
<evidence type="ECO:0000313" key="10">
    <source>
        <dbReference type="EMBL" id="KAA9027948.1"/>
    </source>
</evidence>
<keyword evidence="3 6" id="KW-0808">Transferase</keyword>
<dbReference type="EMBL" id="VYQA01000011">
    <property type="protein sequence ID" value="KAA9027948.1"/>
    <property type="molecule type" value="Genomic_DNA"/>
</dbReference>
<comment type="similarity">
    <text evidence="1 6">Belongs to the class I-like SAM-binding methyltransferase superfamily. RsmB/NOP family.</text>
</comment>
<feature type="binding site" evidence="6">
    <location>
        <position position="272"/>
    </location>
    <ligand>
        <name>S-adenosyl-L-methionine</name>
        <dbReference type="ChEBI" id="CHEBI:59789"/>
    </ligand>
</feature>
<dbReference type="Proteomes" id="UP000326364">
    <property type="component" value="Unassembled WGS sequence"/>
</dbReference>
<feature type="binding site" evidence="6">
    <location>
        <position position="314"/>
    </location>
    <ligand>
        <name>S-adenosyl-L-methionine</name>
        <dbReference type="ChEBI" id="CHEBI:59789"/>
    </ligand>
</feature>
<dbReference type="InterPro" id="IPR006027">
    <property type="entry name" value="NusB_RsmB_TIM44"/>
</dbReference>
<dbReference type="PROSITE" id="PS01153">
    <property type="entry name" value="NOL1_NOP2_SUN"/>
    <property type="match status" value="1"/>
</dbReference>
<dbReference type="CDD" id="cd02440">
    <property type="entry name" value="AdoMet_MTases"/>
    <property type="match status" value="1"/>
</dbReference>
<comment type="caution">
    <text evidence="10">The sequence shown here is derived from an EMBL/GenBank/DDBJ whole genome shotgun (WGS) entry which is preliminary data.</text>
</comment>
<evidence type="ECO:0000313" key="9">
    <source>
        <dbReference type="EMBL" id="KAA9015024.1"/>
    </source>
</evidence>
<dbReference type="InterPro" id="IPR049560">
    <property type="entry name" value="MeTrfase_RsmB-F_NOP2_cat"/>
</dbReference>
<dbReference type="PROSITE" id="PS51686">
    <property type="entry name" value="SAM_MT_RSMB_NOP"/>
    <property type="match status" value="1"/>
</dbReference>
<dbReference type="Gene3D" id="1.10.940.10">
    <property type="entry name" value="NusB-like"/>
    <property type="match status" value="1"/>
</dbReference>
<feature type="active site" description="Nucleophile" evidence="6">
    <location>
        <position position="367"/>
    </location>
</feature>
<evidence type="ECO:0000256" key="4">
    <source>
        <dbReference type="ARBA" id="ARBA00022691"/>
    </source>
</evidence>
<dbReference type="InterPro" id="IPR029063">
    <property type="entry name" value="SAM-dependent_MTases_sf"/>
</dbReference>
<dbReference type="GO" id="GO:0006355">
    <property type="term" value="P:regulation of DNA-templated transcription"/>
    <property type="evidence" value="ECO:0007669"/>
    <property type="project" value="InterPro"/>
</dbReference>
<gene>
    <name evidence="10" type="ORF">F4U95_15475</name>
    <name evidence="9" type="ORF">F4U96_15350</name>
</gene>
<feature type="binding site" evidence="6">
    <location>
        <position position="298"/>
    </location>
    <ligand>
        <name>S-adenosyl-L-methionine</name>
        <dbReference type="ChEBI" id="CHEBI:59789"/>
    </ligand>
</feature>
<dbReference type="PANTHER" id="PTHR22807">
    <property type="entry name" value="NOP2 YEAST -RELATED NOL1/NOP2/FMU SUN DOMAIN-CONTAINING"/>
    <property type="match status" value="1"/>
</dbReference>
<dbReference type="PANTHER" id="PTHR22807:SF61">
    <property type="entry name" value="NOL1_NOP2_SUN FAMILY PROTEIN _ ANTITERMINATION NUSB DOMAIN-CONTAINING PROTEIN"/>
    <property type="match status" value="1"/>
</dbReference>
<evidence type="ECO:0000313" key="12">
    <source>
        <dbReference type="Proteomes" id="UP000326364"/>
    </source>
</evidence>